<name>A0AAW0AAV7_9AGAR</name>
<dbReference type="AlphaFoldDB" id="A0AAW0AAV7"/>
<evidence type="ECO:0000313" key="1">
    <source>
        <dbReference type="EMBL" id="KAK7006308.1"/>
    </source>
</evidence>
<reference evidence="1 2" key="1">
    <citation type="journal article" date="2024" name="J Genomics">
        <title>Draft genome sequencing and assembly of Favolaschia claudopus CIRM-BRFM 2984 isolated from oak limbs.</title>
        <authorList>
            <person name="Navarro D."/>
            <person name="Drula E."/>
            <person name="Chaduli D."/>
            <person name="Cazenave R."/>
            <person name="Ahrendt S."/>
            <person name="Wang J."/>
            <person name="Lipzen A."/>
            <person name="Daum C."/>
            <person name="Barry K."/>
            <person name="Grigoriev I.V."/>
            <person name="Favel A."/>
            <person name="Rosso M.N."/>
            <person name="Martin F."/>
        </authorList>
    </citation>
    <scope>NUCLEOTIDE SEQUENCE [LARGE SCALE GENOMIC DNA]</scope>
    <source>
        <strain evidence="1 2">CIRM-BRFM 2984</strain>
    </source>
</reference>
<dbReference type="Proteomes" id="UP001362999">
    <property type="component" value="Unassembled WGS sequence"/>
</dbReference>
<comment type="caution">
    <text evidence="1">The sequence shown here is derived from an EMBL/GenBank/DDBJ whole genome shotgun (WGS) entry which is preliminary data.</text>
</comment>
<sequence length="391" mass="43804">MIVTVTSFESRRNFRLRTRRIQAKTKREGCNSSAFDSARCRVMTLKKEEAVGVFWDQPVRSEHTFSYRRQRRRLLYAARFRAKYIVWYYDPMIIRSPFSLCQPIANDCEENETSTTRPPEGSQTGVRPGWILFSLISSPSIPSQSVLSTGSRRDAEFSISFDEDGVADYTPIQSLGTPFCHAFESSLRRNTLSLMPQTFQCAIYLYTWSYSSAMPPASAHFPFGPSSSRLPVPVVSRFKALTCKLLRLCLTIAPCGGCALPPDTLSLYTPALATSSPSDTPGWVPRRSEPLLPRSRRLFWEVWAGVGSRRRVCWCKCIISQCGGVAGVEPRMNRDVCAGGSSSCYGASLGGYWCGCAGRWSEEDHCEKFASGVAFFRCVDDYSSPSRATRR</sequence>
<proteinExistence type="predicted"/>
<protein>
    <submittedName>
        <fullName evidence="1">Uncharacterized protein</fullName>
    </submittedName>
</protein>
<organism evidence="1 2">
    <name type="scientific">Favolaschia claudopus</name>
    <dbReference type="NCBI Taxonomy" id="2862362"/>
    <lineage>
        <taxon>Eukaryota</taxon>
        <taxon>Fungi</taxon>
        <taxon>Dikarya</taxon>
        <taxon>Basidiomycota</taxon>
        <taxon>Agaricomycotina</taxon>
        <taxon>Agaricomycetes</taxon>
        <taxon>Agaricomycetidae</taxon>
        <taxon>Agaricales</taxon>
        <taxon>Marasmiineae</taxon>
        <taxon>Mycenaceae</taxon>
        <taxon>Favolaschia</taxon>
    </lineage>
</organism>
<gene>
    <name evidence="1" type="ORF">R3P38DRAFT_3602357</name>
</gene>
<accession>A0AAW0AAV7</accession>
<dbReference type="EMBL" id="JAWWNJ010000076">
    <property type="protein sequence ID" value="KAK7006308.1"/>
    <property type="molecule type" value="Genomic_DNA"/>
</dbReference>
<keyword evidence="2" id="KW-1185">Reference proteome</keyword>
<evidence type="ECO:0000313" key="2">
    <source>
        <dbReference type="Proteomes" id="UP001362999"/>
    </source>
</evidence>